<evidence type="ECO:0000256" key="4">
    <source>
        <dbReference type="ARBA" id="ARBA00022729"/>
    </source>
</evidence>
<dbReference type="GeneID" id="117346610"/>
<dbReference type="CTD" id="171169"/>
<dbReference type="PANTHER" id="PTHR47613">
    <property type="entry name" value="SPERM ACROSOME MEMBRANE-ASSOCIATED PROTEIN 4"/>
    <property type="match status" value="1"/>
</dbReference>
<accession>A0A6P8NU36</accession>
<dbReference type="InterPro" id="IPR046354">
    <property type="entry name" value="SPACA4/Bouncer"/>
</dbReference>
<keyword evidence="5 9" id="KW-0472">Membrane</keyword>
<evidence type="ECO:0000256" key="7">
    <source>
        <dbReference type="ARBA" id="ARBA00023180"/>
    </source>
</evidence>
<feature type="chain" id="PRO_5027655515" evidence="10">
    <location>
        <begin position="21"/>
        <end position="125"/>
    </location>
</feature>
<evidence type="ECO:0000256" key="2">
    <source>
        <dbReference type="ARBA" id="ARBA00022475"/>
    </source>
</evidence>
<dbReference type="AlphaFoldDB" id="A0A6P8NU36"/>
<gene>
    <name evidence="12" type="primary">SPACA4</name>
</gene>
<name>A0A6P8NU36_GEOSA</name>
<keyword evidence="8" id="KW-0449">Lipoprotein</keyword>
<protein>
    <submittedName>
        <fullName evidence="12">Sperm acrosome membrane-associated protein 4</fullName>
    </submittedName>
</protein>
<feature type="signal peptide" evidence="10">
    <location>
        <begin position="1"/>
        <end position="20"/>
    </location>
</feature>
<keyword evidence="9" id="KW-0812">Transmembrane</keyword>
<evidence type="ECO:0000256" key="3">
    <source>
        <dbReference type="ARBA" id="ARBA00022622"/>
    </source>
</evidence>
<keyword evidence="7" id="KW-0325">Glycoprotein</keyword>
<sequence>MEHLGLLTLVAFVAISQGNALVCYRCQVILDNDTMKPPCPLIKMLCGDNESCASYTLSATNRSTTLVRGCLETSRCNNITTKVVKNVEYSMQASCCDTELCNTAAGALQVSLFTVLALMLLWIIH</sequence>
<keyword evidence="4 10" id="KW-0732">Signal</keyword>
<dbReference type="GO" id="GO:0035036">
    <property type="term" value="P:sperm-egg recognition"/>
    <property type="evidence" value="ECO:0007669"/>
    <property type="project" value="TreeGrafter"/>
</dbReference>
<keyword evidence="9" id="KW-1133">Transmembrane helix</keyword>
<evidence type="ECO:0000256" key="10">
    <source>
        <dbReference type="SAM" id="SignalP"/>
    </source>
</evidence>
<dbReference type="Gene3D" id="2.10.60.10">
    <property type="entry name" value="CD59"/>
    <property type="match status" value="1"/>
</dbReference>
<dbReference type="GO" id="GO:0005886">
    <property type="term" value="C:plasma membrane"/>
    <property type="evidence" value="ECO:0007669"/>
    <property type="project" value="UniProtKB-SubCell"/>
</dbReference>
<keyword evidence="6" id="KW-1015">Disulfide bond</keyword>
<dbReference type="KEGG" id="gsh:117346610"/>
<dbReference type="PANTHER" id="PTHR47613:SF1">
    <property type="entry name" value="SPERM ACROSOME MEMBRANE-ASSOCIATED PROTEIN 4"/>
    <property type="match status" value="1"/>
</dbReference>
<feature type="transmembrane region" description="Helical" evidence="9">
    <location>
        <begin position="104"/>
        <end position="124"/>
    </location>
</feature>
<evidence type="ECO:0000313" key="11">
    <source>
        <dbReference type="Proteomes" id="UP000515159"/>
    </source>
</evidence>
<dbReference type="GO" id="GO:0098552">
    <property type="term" value="C:side of membrane"/>
    <property type="evidence" value="ECO:0007669"/>
    <property type="project" value="UniProtKB-KW"/>
</dbReference>
<organism evidence="11 12">
    <name type="scientific">Geotrypetes seraphini</name>
    <name type="common">Gaboon caecilian</name>
    <name type="synonym">Caecilia seraphini</name>
    <dbReference type="NCBI Taxonomy" id="260995"/>
    <lineage>
        <taxon>Eukaryota</taxon>
        <taxon>Metazoa</taxon>
        <taxon>Chordata</taxon>
        <taxon>Craniata</taxon>
        <taxon>Vertebrata</taxon>
        <taxon>Euteleostomi</taxon>
        <taxon>Amphibia</taxon>
        <taxon>Gymnophiona</taxon>
        <taxon>Geotrypetes</taxon>
    </lineage>
</organism>
<evidence type="ECO:0000256" key="1">
    <source>
        <dbReference type="ARBA" id="ARBA00004609"/>
    </source>
</evidence>
<evidence type="ECO:0000313" key="12">
    <source>
        <dbReference type="RefSeq" id="XP_033772360.1"/>
    </source>
</evidence>
<dbReference type="InParanoid" id="A0A6P8NU36"/>
<evidence type="ECO:0000256" key="9">
    <source>
        <dbReference type="SAM" id="Phobius"/>
    </source>
</evidence>
<proteinExistence type="predicted"/>
<comment type="subcellular location">
    <subcellularLocation>
        <location evidence="1">Cell membrane</location>
        <topology evidence="1">Lipid-anchor</topology>
        <topology evidence="1">GPI-anchor</topology>
    </subcellularLocation>
</comment>
<evidence type="ECO:0000256" key="6">
    <source>
        <dbReference type="ARBA" id="ARBA00023157"/>
    </source>
</evidence>
<keyword evidence="3" id="KW-0336">GPI-anchor</keyword>
<dbReference type="Proteomes" id="UP000515159">
    <property type="component" value="Chromosome 12"/>
</dbReference>
<dbReference type="OrthoDB" id="9427229at2759"/>
<keyword evidence="11" id="KW-1185">Reference proteome</keyword>
<reference evidence="12" key="1">
    <citation type="submission" date="2025-08" db="UniProtKB">
        <authorList>
            <consortium name="RefSeq"/>
        </authorList>
    </citation>
    <scope>IDENTIFICATION</scope>
</reference>
<dbReference type="RefSeq" id="XP_033772360.1">
    <property type="nucleotide sequence ID" value="XM_033916469.1"/>
</dbReference>
<evidence type="ECO:0000256" key="5">
    <source>
        <dbReference type="ARBA" id="ARBA00023136"/>
    </source>
</evidence>
<dbReference type="SUPFAM" id="SSF57302">
    <property type="entry name" value="Snake toxin-like"/>
    <property type="match status" value="1"/>
</dbReference>
<keyword evidence="2" id="KW-1003">Cell membrane</keyword>
<dbReference type="InterPro" id="IPR045860">
    <property type="entry name" value="Snake_toxin-like_sf"/>
</dbReference>
<evidence type="ECO:0000256" key="8">
    <source>
        <dbReference type="ARBA" id="ARBA00023288"/>
    </source>
</evidence>